<dbReference type="SMART" id="SM00822">
    <property type="entry name" value="PKS_KR"/>
    <property type="match status" value="1"/>
</dbReference>
<dbReference type="InterPro" id="IPR057326">
    <property type="entry name" value="KR_dom"/>
</dbReference>
<name>A0A4D4KY28_STRVO</name>
<dbReference type="Pfam" id="PF13193">
    <property type="entry name" value="AMP-binding_C"/>
    <property type="match status" value="1"/>
</dbReference>
<keyword evidence="2" id="KW-0597">Phosphoprotein</keyword>
<feature type="compositionally biased region" description="Basic residues" evidence="3">
    <location>
        <begin position="1206"/>
        <end position="1221"/>
    </location>
</feature>
<keyword evidence="6" id="KW-1185">Reference proteome</keyword>
<dbReference type="Gene3D" id="3.30.300.30">
    <property type="match status" value="1"/>
</dbReference>
<dbReference type="Proteomes" id="UP000301309">
    <property type="component" value="Unassembled WGS sequence"/>
</dbReference>
<evidence type="ECO:0000256" key="2">
    <source>
        <dbReference type="ARBA" id="ARBA00022553"/>
    </source>
</evidence>
<reference evidence="5 6" key="1">
    <citation type="journal article" date="2020" name="Int. J. Syst. Evol. Microbiol.">
        <title>Reclassification of Streptomyces castelarensis and Streptomyces sporoclivatus as later heterotypic synonyms of Streptomyces antimycoticus.</title>
        <authorList>
            <person name="Komaki H."/>
            <person name="Tamura T."/>
        </authorList>
    </citation>
    <scope>NUCLEOTIDE SEQUENCE [LARGE SCALE GENOMIC DNA]</scope>
    <source>
        <strain evidence="5 6">NBRC 13459</strain>
    </source>
</reference>
<dbReference type="FunFam" id="1.10.1200.10:FF:000007">
    <property type="entry name" value="Probable polyketide synthase pks17"/>
    <property type="match status" value="1"/>
</dbReference>
<dbReference type="InterPro" id="IPR000873">
    <property type="entry name" value="AMP-dep_synth/lig_dom"/>
</dbReference>
<dbReference type="Gene3D" id="1.10.1200.10">
    <property type="entry name" value="ACP-like"/>
    <property type="match status" value="1"/>
</dbReference>
<dbReference type="Gene3D" id="3.40.50.12780">
    <property type="entry name" value="N-terminal domain of ligase-like"/>
    <property type="match status" value="1"/>
</dbReference>
<dbReference type="InterPro" id="IPR042099">
    <property type="entry name" value="ANL_N_sf"/>
</dbReference>
<accession>A0A4D4KY28</accession>
<dbReference type="Pfam" id="PF00550">
    <property type="entry name" value="PP-binding"/>
    <property type="match status" value="1"/>
</dbReference>
<dbReference type="Pfam" id="PF00109">
    <property type="entry name" value="ketoacyl-synt"/>
    <property type="match status" value="1"/>
</dbReference>
<dbReference type="InterPro" id="IPR014030">
    <property type="entry name" value="Ketoacyl_synth_N"/>
</dbReference>
<dbReference type="GO" id="GO:0017000">
    <property type="term" value="P:antibiotic biosynthetic process"/>
    <property type="evidence" value="ECO:0007669"/>
    <property type="project" value="UniProtKB-ARBA"/>
</dbReference>
<dbReference type="PANTHER" id="PTHR43767:SF1">
    <property type="entry name" value="NONRIBOSOMAL PEPTIDE SYNTHASE PES1 (EUROFUNG)-RELATED"/>
    <property type="match status" value="1"/>
</dbReference>
<dbReference type="InterPro" id="IPR013968">
    <property type="entry name" value="PKS_KR"/>
</dbReference>
<dbReference type="InterPro" id="IPR050237">
    <property type="entry name" value="ATP-dep_AMP-bd_enzyme"/>
</dbReference>
<dbReference type="EMBL" id="BJHW01000001">
    <property type="protein sequence ID" value="GDY51447.1"/>
    <property type="molecule type" value="Genomic_DNA"/>
</dbReference>
<evidence type="ECO:0000313" key="6">
    <source>
        <dbReference type="Proteomes" id="UP000301309"/>
    </source>
</evidence>
<dbReference type="InterPro" id="IPR020845">
    <property type="entry name" value="AMP-binding_CS"/>
</dbReference>
<dbReference type="Gene3D" id="3.40.50.720">
    <property type="entry name" value="NAD(P)-binding Rossmann-like Domain"/>
    <property type="match status" value="1"/>
</dbReference>
<dbReference type="InterPro" id="IPR009081">
    <property type="entry name" value="PP-bd_ACP"/>
</dbReference>
<dbReference type="SUPFAM" id="SSF53901">
    <property type="entry name" value="Thiolase-like"/>
    <property type="match status" value="1"/>
</dbReference>
<dbReference type="GO" id="GO:0016878">
    <property type="term" value="F:acid-thiol ligase activity"/>
    <property type="evidence" value="ECO:0007669"/>
    <property type="project" value="UniProtKB-ARBA"/>
</dbReference>
<dbReference type="PROSITE" id="PS50075">
    <property type="entry name" value="CARRIER"/>
    <property type="match status" value="1"/>
</dbReference>
<keyword evidence="1" id="KW-0596">Phosphopantetheine</keyword>
<dbReference type="InterPro" id="IPR016039">
    <property type="entry name" value="Thiolase-like"/>
</dbReference>
<dbReference type="InterPro" id="IPR036291">
    <property type="entry name" value="NAD(P)-bd_dom_sf"/>
</dbReference>
<dbReference type="Pfam" id="PF08659">
    <property type="entry name" value="KR"/>
    <property type="match status" value="2"/>
</dbReference>
<dbReference type="AlphaFoldDB" id="A0A4D4KY28"/>
<dbReference type="PANTHER" id="PTHR43767">
    <property type="entry name" value="LONG-CHAIN-FATTY-ACID--COA LIGASE"/>
    <property type="match status" value="1"/>
</dbReference>
<sequence length="1231" mass="129080">MLRTDLIRPVPELLQANADRFGDKPACSDGHRTVSHAELERRTRRLAGHLAGLRLHPGDRAMICLGNRVEMLESYFGVLRANAIAVPVNPRSTDAELSYLLADSGARLVLTDIAHADQFDRLREQFPELRVVVSGEGPLPEGFVAFEPLPDTEPELAARDDLGLDEIAWMLYTSGTTGLPKGVLSTQRNCLWSLAACYVPVTGLTAEDRVLWPLPLFHSLSHIVCLLAATAVGASTRIVDGVSTADVLEALREDRSTFVAGVPTLYHHLIEAARERDFAAPQLRIALVGGAVATADLVRSFESTFGVPLVDAYGSTETCGAIAVNWPTGQRVEGSCGLPVPGLTVRLVDPDTGVDVPAGQEGEFWVSGPNIMAGYHNQPEATAAALRDGWYRTGDLGRRDKAGFCTVTGRIKELIIRAGENIHPGEVEAVLRTVPGVADVAVVGKPHAVLGEVPVAFVVPGPDGFDPSALLATCRERLSYFKVPEEIYEIARVPRTASGKITRHVLLELPARLRAAGDGQYDSLLRLDWVPQAALPDAPAGNGTWALMDADALGLAEGLRGVGVDVRVVDGAVVADGCPSPDVVVVAPAVRDTPGERQDPTGELSARLGAWLGDDRLAGTRFVVATTGAAATGAEEAAPEPLAAALWGVVRSLQAAHPGRLTLVDVSGDVDVSADGDGDGDVDVSANGDGDVSADGDGYGDVSAAVDGDVSAYVEGEDGREAALRRAVEDGHDQAAIRTGVLLVPRLTRVSVPPEPQPAPALAPDGLVVITGGDTARGTALARHLVTTYGARHLLLLSANGLPEEAAAALRTELGRDGAEVSMAVCDPADRTALDAVLDTQDRPVTAAVHIEEPGPGRSLDASLRGMTHLEEWTRRDDPALFVVVTSAAGVLGSPGHPERAAADQFGEALVRRRRALGLGGLALAWGPLPGEHGTAPVAGAVPLPEALALFDAALTADQGPLVLLRPSTTGLPGGEPVPAVLRHLVDTPSGVPTSDESAAAEFRRRLEAESESGRQRTALALVREHAAAALGLASADAVEADQAFSAFGFTSLTAVALRNRLNAATGARLAATVVFDHPTPAALARHLVREITGRRSEQAPVRARGVSDEPVAIVAMGCHLPGEVRTPEDLWRLVADGRDAIAGFPDDRGWDLAGLFDSDPDAVGTSYVREGGFLSDAGDSTPPSSASRPVRRWPWTPSSGCCWRRPGRPSRTRASTRRRCTASTSACSAG</sequence>
<dbReference type="InterPro" id="IPR045851">
    <property type="entry name" value="AMP-bd_C_sf"/>
</dbReference>
<evidence type="ECO:0000259" key="4">
    <source>
        <dbReference type="PROSITE" id="PS50075"/>
    </source>
</evidence>
<dbReference type="Gene3D" id="3.40.47.10">
    <property type="match status" value="1"/>
</dbReference>
<dbReference type="InterPro" id="IPR036736">
    <property type="entry name" value="ACP-like_sf"/>
</dbReference>
<dbReference type="SUPFAM" id="SSF47336">
    <property type="entry name" value="ACP-like"/>
    <property type="match status" value="1"/>
</dbReference>
<gene>
    <name evidence="5" type="ORF">SVIO_020700</name>
</gene>
<evidence type="ECO:0000256" key="3">
    <source>
        <dbReference type="SAM" id="MobiDB-lite"/>
    </source>
</evidence>
<feature type="domain" description="Carrier" evidence="4">
    <location>
        <begin position="1017"/>
        <end position="1092"/>
    </location>
</feature>
<dbReference type="SUPFAM" id="SSF56801">
    <property type="entry name" value="Acetyl-CoA synthetase-like"/>
    <property type="match status" value="1"/>
</dbReference>
<dbReference type="SMART" id="SM00823">
    <property type="entry name" value="PKS_PP"/>
    <property type="match status" value="1"/>
</dbReference>
<proteinExistence type="predicted"/>
<protein>
    <recommendedName>
        <fullName evidence="4">Carrier domain-containing protein</fullName>
    </recommendedName>
</protein>
<dbReference type="GO" id="GO:0031177">
    <property type="term" value="F:phosphopantetheine binding"/>
    <property type="evidence" value="ECO:0007669"/>
    <property type="project" value="InterPro"/>
</dbReference>
<dbReference type="InterPro" id="IPR025110">
    <property type="entry name" value="AMP-bd_C"/>
</dbReference>
<organism evidence="5 6">
    <name type="scientific">Streptomyces violaceusniger</name>
    <dbReference type="NCBI Taxonomy" id="68280"/>
    <lineage>
        <taxon>Bacteria</taxon>
        <taxon>Bacillati</taxon>
        <taxon>Actinomycetota</taxon>
        <taxon>Actinomycetes</taxon>
        <taxon>Kitasatosporales</taxon>
        <taxon>Streptomycetaceae</taxon>
        <taxon>Streptomyces</taxon>
        <taxon>Streptomyces violaceusniger group</taxon>
    </lineage>
</organism>
<dbReference type="PROSITE" id="PS00455">
    <property type="entry name" value="AMP_BINDING"/>
    <property type="match status" value="1"/>
</dbReference>
<feature type="region of interest" description="Disordered" evidence="3">
    <location>
        <begin position="1205"/>
        <end position="1231"/>
    </location>
</feature>
<dbReference type="SMART" id="SM01294">
    <property type="entry name" value="PKS_PP_betabranch"/>
    <property type="match status" value="1"/>
</dbReference>
<dbReference type="GO" id="GO:0016747">
    <property type="term" value="F:acyltransferase activity, transferring groups other than amino-acyl groups"/>
    <property type="evidence" value="ECO:0007669"/>
    <property type="project" value="UniProtKB-ARBA"/>
</dbReference>
<dbReference type="Pfam" id="PF00501">
    <property type="entry name" value="AMP-binding"/>
    <property type="match status" value="1"/>
</dbReference>
<dbReference type="InterPro" id="IPR020806">
    <property type="entry name" value="PKS_PP-bd"/>
</dbReference>
<feature type="compositionally biased region" description="Low complexity" evidence="3">
    <location>
        <begin position="1222"/>
        <end position="1231"/>
    </location>
</feature>
<evidence type="ECO:0000256" key="1">
    <source>
        <dbReference type="ARBA" id="ARBA00022450"/>
    </source>
</evidence>
<evidence type="ECO:0000313" key="5">
    <source>
        <dbReference type="EMBL" id="GDY51447.1"/>
    </source>
</evidence>
<dbReference type="SUPFAM" id="SSF51735">
    <property type="entry name" value="NAD(P)-binding Rossmann-fold domains"/>
    <property type="match status" value="2"/>
</dbReference>
<comment type="caution">
    <text evidence="5">The sequence shown here is derived from an EMBL/GenBank/DDBJ whole genome shotgun (WGS) entry which is preliminary data.</text>
</comment>